<dbReference type="AlphaFoldDB" id="A0A845DUH1"/>
<organism evidence="4 5">
    <name type="scientific">Halobacillus litoralis</name>
    <dbReference type="NCBI Taxonomy" id="45668"/>
    <lineage>
        <taxon>Bacteria</taxon>
        <taxon>Bacillati</taxon>
        <taxon>Bacillota</taxon>
        <taxon>Bacilli</taxon>
        <taxon>Bacillales</taxon>
        <taxon>Bacillaceae</taxon>
        <taxon>Halobacillus</taxon>
    </lineage>
</organism>
<comment type="caution">
    <text evidence="4">The sequence shown here is derived from an EMBL/GenBank/DDBJ whole genome shotgun (WGS) entry which is preliminary data.</text>
</comment>
<name>A0A845DUH1_9BACI</name>
<feature type="domain" description="CMP/dCMP-type deaminase" evidence="3">
    <location>
        <begin position="1"/>
        <end position="111"/>
    </location>
</feature>
<dbReference type="Proteomes" id="UP000460949">
    <property type="component" value="Unassembled WGS sequence"/>
</dbReference>
<reference evidence="4 5" key="1">
    <citation type="submission" date="2019-11" db="EMBL/GenBank/DDBJ databases">
        <title>Genome sequences of 17 halophilic strains isolated from different environments.</title>
        <authorList>
            <person name="Furrow R.E."/>
        </authorList>
    </citation>
    <scope>NUCLEOTIDE SEQUENCE [LARGE SCALE GENOMIC DNA]</scope>
    <source>
        <strain evidence="4 5">22511_23_Filter</strain>
    </source>
</reference>
<dbReference type="PROSITE" id="PS51747">
    <property type="entry name" value="CYT_DCMP_DEAMINASES_2"/>
    <property type="match status" value="1"/>
</dbReference>
<dbReference type="InterPro" id="IPR002125">
    <property type="entry name" value="CMP_dCMP_dom"/>
</dbReference>
<keyword evidence="1" id="KW-0479">Metal-binding</keyword>
<dbReference type="PANTHER" id="PTHR11079:SF161">
    <property type="entry name" value="CMP_DCMP-TYPE DEAMINASE DOMAIN-CONTAINING PROTEIN"/>
    <property type="match status" value="1"/>
</dbReference>
<dbReference type="PANTHER" id="PTHR11079">
    <property type="entry name" value="CYTOSINE DEAMINASE FAMILY MEMBER"/>
    <property type="match status" value="1"/>
</dbReference>
<dbReference type="RefSeq" id="WP_160838883.1">
    <property type="nucleotide sequence ID" value="NZ_WMET01000004.1"/>
</dbReference>
<evidence type="ECO:0000313" key="4">
    <source>
        <dbReference type="EMBL" id="MYL21313.1"/>
    </source>
</evidence>
<dbReference type="GO" id="GO:0047974">
    <property type="term" value="F:guanosine deaminase activity"/>
    <property type="evidence" value="ECO:0007669"/>
    <property type="project" value="TreeGrafter"/>
</dbReference>
<evidence type="ECO:0000313" key="5">
    <source>
        <dbReference type="Proteomes" id="UP000460949"/>
    </source>
</evidence>
<dbReference type="GO" id="GO:0008270">
    <property type="term" value="F:zinc ion binding"/>
    <property type="evidence" value="ECO:0007669"/>
    <property type="project" value="InterPro"/>
</dbReference>
<dbReference type="GO" id="GO:0006152">
    <property type="term" value="P:purine nucleoside catabolic process"/>
    <property type="evidence" value="ECO:0007669"/>
    <property type="project" value="TreeGrafter"/>
</dbReference>
<evidence type="ECO:0000259" key="3">
    <source>
        <dbReference type="PROSITE" id="PS51747"/>
    </source>
</evidence>
<protein>
    <submittedName>
        <fullName evidence="4">Nucleoside deaminase</fullName>
    </submittedName>
</protein>
<gene>
    <name evidence="4" type="ORF">GLW04_15535</name>
</gene>
<proteinExistence type="predicted"/>
<dbReference type="Gene3D" id="3.40.140.10">
    <property type="entry name" value="Cytidine Deaminase, domain 2"/>
    <property type="match status" value="1"/>
</dbReference>
<evidence type="ECO:0000256" key="1">
    <source>
        <dbReference type="ARBA" id="ARBA00022723"/>
    </source>
</evidence>
<dbReference type="InterPro" id="IPR016192">
    <property type="entry name" value="APOBEC/CMP_deaminase_Zn-bd"/>
</dbReference>
<sequence>MNSFSKRALELACENVKEGGHPFGAVLVLAGDVIAEGVNELHKHPDVSGHAEMLAIRRAQQKRGAVDLSDCVLYASGEPCSMCLTAIYFSGIQTVVYSQSVEEAAEAGLRLSGEVYDQIAQPKESRRITYEYEPVENESYNAMLLYAEKSAERER</sequence>
<dbReference type="Pfam" id="PF00383">
    <property type="entry name" value="dCMP_cyt_deam_1"/>
    <property type="match status" value="1"/>
</dbReference>
<keyword evidence="2" id="KW-0862">Zinc</keyword>
<evidence type="ECO:0000256" key="2">
    <source>
        <dbReference type="ARBA" id="ARBA00022833"/>
    </source>
</evidence>
<dbReference type="InterPro" id="IPR016193">
    <property type="entry name" value="Cytidine_deaminase-like"/>
</dbReference>
<dbReference type="CDD" id="cd01285">
    <property type="entry name" value="nucleoside_deaminase"/>
    <property type="match status" value="1"/>
</dbReference>
<dbReference type="SUPFAM" id="SSF53927">
    <property type="entry name" value="Cytidine deaminase-like"/>
    <property type="match status" value="1"/>
</dbReference>
<accession>A0A845DUH1</accession>
<dbReference type="PROSITE" id="PS00903">
    <property type="entry name" value="CYT_DCMP_DEAMINASES_1"/>
    <property type="match status" value="1"/>
</dbReference>
<dbReference type="EMBL" id="WMET01000004">
    <property type="protein sequence ID" value="MYL21313.1"/>
    <property type="molecule type" value="Genomic_DNA"/>
</dbReference>